<comment type="caution">
    <text evidence="1">The sequence shown here is derived from an EMBL/GenBank/DDBJ whole genome shotgun (WGS) entry which is preliminary data.</text>
</comment>
<proteinExistence type="predicted"/>
<name>A0A4U5NCB5_STECR</name>
<evidence type="ECO:0000313" key="1">
    <source>
        <dbReference type="EMBL" id="TKR80123.1"/>
    </source>
</evidence>
<gene>
    <name evidence="1" type="ORF">L596_014249</name>
</gene>
<keyword evidence="2" id="KW-1185">Reference proteome</keyword>
<dbReference type="AlphaFoldDB" id="A0A4U5NCB5"/>
<evidence type="ECO:0000313" key="2">
    <source>
        <dbReference type="Proteomes" id="UP000298663"/>
    </source>
</evidence>
<dbReference type="EMBL" id="AZBU02000004">
    <property type="protein sequence ID" value="TKR80123.1"/>
    <property type="molecule type" value="Genomic_DNA"/>
</dbReference>
<dbReference type="Proteomes" id="UP000298663">
    <property type="component" value="Unassembled WGS sequence"/>
</dbReference>
<sequence length="68" mass="7532">MTGLRLTPASITMSTFTSLWLPVSKLTSLTSGHEALLRFAFDVFSFSPRVKAMTAKSLSRKRSEPVQL</sequence>
<organism evidence="1 2">
    <name type="scientific">Steinernema carpocapsae</name>
    <name type="common">Entomopathogenic nematode</name>
    <dbReference type="NCBI Taxonomy" id="34508"/>
    <lineage>
        <taxon>Eukaryota</taxon>
        <taxon>Metazoa</taxon>
        <taxon>Ecdysozoa</taxon>
        <taxon>Nematoda</taxon>
        <taxon>Chromadorea</taxon>
        <taxon>Rhabditida</taxon>
        <taxon>Tylenchina</taxon>
        <taxon>Panagrolaimomorpha</taxon>
        <taxon>Strongyloidoidea</taxon>
        <taxon>Steinernematidae</taxon>
        <taxon>Steinernema</taxon>
    </lineage>
</organism>
<protein>
    <submittedName>
        <fullName evidence="1">Uncharacterized protein</fullName>
    </submittedName>
</protein>
<accession>A0A4U5NCB5</accession>
<reference evidence="1 2" key="1">
    <citation type="journal article" date="2015" name="Genome Biol.">
        <title>Comparative genomics of Steinernema reveals deeply conserved gene regulatory networks.</title>
        <authorList>
            <person name="Dillman A.R."/>
            <person name="Macchietto M."/>
            <person name="Porter C.F."/>
            <person name="Rogers A."/>
            <person name="Williams B."/>
            <person name="Antoshechkin I."/>
            <person name="Lee M.M."/>
            <person name="Goodwin Z."/>
            <person name="Lu X."/>
            <person name="Lewis E.E."/>
            <person name="Goodrich-Blair H."/>
            <person name="Stock S.P."/>
            <person name="Adams B.J."/>
            <person name="Sternberg P.W."/>
            <person name="Mortazavi A."/>
        </authorList>
    </citation>
    <scope>NUCLEOTIDE SEQUENCE [LARGE SCALE GENOMIC DNA]</scope>
    <source>
        <strain evidence="1 2">ALL</strain>
    </source>
</reference>
<reference evidence="1 2" key="2">
    <citation type="journal article" date="2019" name="G3 (Bethesda)">
        <title>Hybrid Assembly of the Genome of the Entomopathogenic Nematode Steinernema carpocapsae Identifies the X-Chromosome.</title>
        <authorList>
            <person name="Serra L."/>
            <person name="Macchietto M."/>
            <person name="Macias-Munoz A."/>
            <person name="McGill C.J."/>
            <person name="Rodriguez I.M."/>
            <person name="Rodriguez B."/>
            <person name="Murad R."/>
            <person name="Mortazavi A."/>
        </authorList>
    </citation>
    <scope>NUCLEOTIDE SEQUENCE [LARGE SCALE GENOMIC DNA]</scope>
    <source>
        <strain evidence="1 2">ALL</strain>
    </source>
</reference>